<dbReference type="InterPro" id="IPR011249">
    <property type="entry name" value="Metalloenz_LuxS/M16"/>
</dbReference>
<sequence>METTQTERLHVTQQPGAKFKTTTVAIDFVAPFAQQKLEQRLLLAELMENYSEHYPSKLAVARRLAELYGAQFGTSVFRMGQQAVVRFLISFADEQYLPTSVDLSQQIAAFLREMIWHPWFVQGQFPERVFRLHQQNVVNYVRNLDDDKKYYVGRELQRLYFTDDPALGQSIFGRVSRLAALSNAAVADYYQEMLTTNSVFVSALGSSAQAVVTALQPDLASLTGPAPVPLRLVPYKPAQLQVGSKRVAQQQSLYQQAYALPILRTDSAYPAAVVMNGLLGGTAVSLMFHDIRERESLVYYINSNYNALLGEVTIQSGIDGHHQARVQELIQQEIARLIDQTYSDEDLARVKQVLVSNFRSKDDSPRRLLNQQVLTAMFGTQPNADWEAKLNQVSKAEISAVAQKLQLRASFFLKGDSDAETKLP</sequence>
<dbReference type="InterPro" id="IPR007863">
    <property type="entry name" value="Peptidase_M16_C"/>
</dbReference>
<accession>A0ABY5C8X0</accession>
<dbReference type="InterPro" id="IPR050361">
    <property type="entry name" value="MPP/UQCRC_Complex"/>
</dbReference>
<name>A0ABY5C8X0_9LACO</name>
<dbReference type="PANTHER" id="PTHR11851:SF186">
    <property type="entry name" value="INACTIVE METALLOPROTEASE YMFF-RELATED"/>
    <property type="match status" value="1"/>
</dbReference>
<proteinExistence type="predicted"/>
<keyword evidence="3" id="KW-1185">Reference proteome</keyword>
<gene>
    <name evidence="2" type="ORF">M8332_02565</name>
</gene>
<evidence type="ECO:0000259" key="1">
    <source>
        <dbReference type="Pfam" id="PF05193"/>
    </source>
</evidence>
<organism evidence="2 3">
    <name type="scientific">Fructilactobacillus ixorae</name>
    <dbReference type="NCBI Taxonomy" id="1750535"/>
    <lineage>
        <taxon>Bacteria</taxon>
        <taxon>Bacillati</taxon>
        <taxon>Bacillota</taxon>
        <taxon>Bacilli</taxon>
        <taxon>Lactobacillales</taxon>
        <taxon>Lactobacillaceae</taxon>
        <taxon>Fructilactobacillus</taxon>
    </lineage>
</organism>
<reference evidence="2" key="1">
    <citation type="submission" date="2022-05" db="EMBL/GenBank/DDBJ databases">
        <authorList>
            <person name="Oliphant S.A."/>
            <person name="Watson-Haigh N.S."/>
            <person name="Sumby K.M."/>
            <person name="Gardner J.M."/>
            <person name="Jiranek V."/>
        </authorList>
    </citation>
    <scope>NUCLEOTIDE SEQUENCE</scope>
    <source>
        <strain evidence="2">Ru20-1</strain>
    </source>
</reference>
<dbReference type="SUPFAM" id="SSF63411">
    <property type="entry name" value="LuxS/MPP-like metallohydrolase"/>
    <property type="match status" value="2"/>
</dbReference>
<feature type="domain" description="Peptidase M16 C-terminal" evidence="1">
    <location>
        <begin position="182"/>
        <end position="354"/>
    </location>
</feature>
<evidence type="ECO:0000313" key="2">
    <source>
        <dbReference type="EMBL" id="USS93751.1"/>
    </source>
</evidence>
<dbReference type="RefSeq" id="WP_252780630.1">
    <property type="nucleotide sequence ID" value="NZ_CP097478.1"/>
</dbReference>
<dbReference type="NCBIfam" id="NF047422">
    <property type="entry name" value="YfmF_fam"/>
    <property type="match status" value="1"/>
</dbReference>
<dbReference type="Proteomes" id="UP001057532">
    <property type="component" value="Chromosome"/>
</dbReference>
<dbReference type="PANTHER" id="PTHR11851">
    <property type="entry name" value="METALLOPROTEASE"/>
    <property type="match status" value="1"/>
</dbReference>
<dbReference type="Gene3D" id="3.30.830.10">
    <property type="entry name" value="Metalloenzyme, LuxS/M16 peptidase-like"/>
    <property type="match status" value="2"/>
</dbReference>
<protein>
    <submittedName>
        <fullName evidence="2">Insulinase family protein</fullName>
    </submittedName>
</protein>
<evidence type="ECO:0000313" key="3">
    <source>
        <dbReference type="Proteomes" id="UP001057532"/>
    </source>
</evidence>
<dbReference type="EMBL" id="CP097478">
    <property type="protein sequence ID" value="USS93751.1"/>
    <property type="molecule type" value="Genomic_DNA"/>
</dbReference>
<dbReference type="Pfam" id="PF05193">
    <property type="entry name" value="Peptidase_M16_C"/>
    <property type="match status" value="1"/>
</dbReference>